<comment type="caution">
    <text evidence="2">The sequence shown here is derived from an EMBL/GenBank/DDBJ whole genome shotgun (WGS) entry which is preliminary data.</text>
</comment>
<accession>A0A645IP97</accession>
<proteinExistence type="predicted"/>
<reference evidence="2" key="1">
    <citation type="submission" date="2019-08" db="EMBL/GenBank/DDBJ databases">
        <authorList>
            <person name="Kucharzyk K."/>
            <person name="Murdoch R.W."/>
            <person name="Higgins S."/>
            <person name="Loffler F."/>
        </authorList>
    </citation>
    <scope>NUCLEOTIDE SEQUENCE</scope>
</reference>
<dbReference type="AlphaFoldDB" id="A0A645IP97"/>
<evidence type="ECO:0000256" key="1">
    <source>
        <dbReference type="SAM" id="MobiDB-lite"/>
    </source>
</evidence>
<dbReference type="EMBL" id="VSSQ01119991">
    <property type="protein sequence ID" value="MPN53158.1"/>
    <property type="molecule type" value="Genomic_DNA"/>
</dbReference>
<name>A0A645IP97_9ZZZZ</name>
<sequence>MNEVHQQDREKAPGDAAAETDIPVHVELLIGVIPIAHLKEPLHGRAGGVFQQRGRRRAGQVQQDGIISHRKGKQQNHDGSGAVNGQQRPMEKSPVHPPALADGDIAGLPHPAAQTI</sequence>
<gene>
    <name evidence="2" type="ORF">SDC9_200822</name>
</gene>
<protein>
    <submittedName>
        <fullName evidence="2">Uncharacterized protein</fullName>
    </submittedName>
</protein>
<feature type="region of interest" description="Disordered" evidence="1">
    <location>
        <begin position="46"/>
        <end position="116"/>
    </location>
</feature>
<organism evidence="2">
    <name type="scientific">bioreactor metagenome</name>
    <dbReference type="NCBI Taxonomy" id="1076179"/>
    <lineage>
        <taxon>unclassified sequences</taxon>
        <taxon>metagenomes</taxon>
        <taxon>ecological metagenomes</taxon>
    </lineage>
</organism>
<evidence type="ECO:0000313" key="2">
    <source>
        <dbReference type="EMBL" id="MPN53158.1"/>
    </source>
</evidence>